<accession>A0A5C3QT79</accession>
<evidence type="ECO:0000313" key="4">
    <source>
        <dbReference type="Proteomes" id="UP000305067"/>
    </source>
</evidence>
<name>A0A5C3QT79_9AGAR</name>
<dbReference type="OrthoDB" id="3362246at2759"/>
<gene>
    <name evidence="3" type="ORF">BDV98DRAFT_563483</name>
</gene>
<keyword evidence="4" id="KW-1185">Reference proteome</keyword>
<feature type="region of interest" description="Disordered" evidence="1">
    <location>
        <begin position="112"/>
        <end position="194"/>
    </location>
</feature>
<organism evidence="3 4">
    <name type="scientific">Pterulicium gracile</name>
    <dbReference type="NCBI Taxonomy" id="1884261"/>
    <lineage>
        <taxon>Eukaryota</taxon>
        <taxon>Fungi</taxon>
        <taxon>Dikarya</taxon>
        <taxon>Basidiomycota</taxon>
        <taxon>Agaricomycotina</taxon>
        <taxon>Agaricomycetes</taxon>
        <taxon>Agaricomycetidae</taxon>
        <taxon>Agaricales</taxon>
        <taxon>Pleurotineae</taxon>
        <taxon>Pterulaceae</taxon>
        <taxon>Pterulicium</taxon>
    </lineage>
</organism>
<feature type="signal peptide" evidence="2">
    <location>
        <begin position="1"/>
        <end position="18"/>
    </location>
</feature>
<proteinExistence type="predicted"/>
<dbReference type="STRING" id="1884261.A0A5C3QT79"/>
<dbReference type="PANTHER" id="PTHR37487">
    <property type="entry name" value="CHROMOSOME 1, WHOLE GENOME SHOTGUN SEQUENCE"/>
    <property type="match status" value="1"/>
</dbReference>
<dbReference type="Proteomes" id="UP000305067">
    <property type="component" value="Unassembled WGS sequence"/>
</dbReference>
<evidence type="ECO:0000256" key="1">
    <source>
        <dbReference type="SAM" id="MobiDB-lite"/>
    </source>
</evidence>
<dbReference type="AlphaFoldDB" id="A0A5C3QT79"/>
<feature type="compositionally biased region" description="Low complexity" evidence="1">
    <location>
        <begin position="138"/>
        <end position="152"/>
    </location>
</feature>
<evidence type="ECO:0000256" key="2">
    <source>
        <dbReference type="SAM" id="SignalP"/>
    </source>
</evidence>
<dbReference type="EMBL" id="ML178819">
    <property type="protein sequence ID" value="TFL04060.1"/>
    <property type="molecule type" value="Genomic_DNA"/>
</dbReference>
<sequence>MVFAASVALLAFATAAFAQGDFVINTPTAGVVTCQPLRVTWVGGTPPYFVSLRTPTAPINLGQFDGNFLVWEVNQPANTQIGFDITDSDGQVRQTGDFAATAGSNEECLGKEISISGGVGGGSTPSTSGGAEPTTAADQSSTQPPSDVSSSTNSEQSSAGGNNSTPRPSTPTASPSDDTEEPAESEPADEGAASVARVGVASLVGAVGAVMAFL</sequence>
<reference evidence="3 4" key="1">
    <citation type="journal article" date="2019" name="Nat. Ecol. Evol.">
        <title>Megaphylogeny resolves global patterns of mushroom evolution.</title>
        <authorList>
            <person name="Varga T."/>
            <person name="Krizsan K."/>
            <person name="Foldi C."/>
            <person name="Dima B."/>
            <person name="Sanchez-Garcia M."/>
            <person name="Sanchez-Ramirez S."/>
            <person name="Szollosi G.J."/>
            <person name="Szarkandi J.G."/>
            <person name="Papp V."/>
            <person name="Albert L."/>
            <person name="Andreopoulos W."/>
            <person name="Angelini C."/>
            <person name="Antonin V."/>
            <person name="Barry K.W."/>
            <person name="Bougher N.L."/>
            <person name="Buchanan P."/>
            <person name="Buyck B."/>
            <person name="Bense V."/>
            <person name="Catcheside P."/>
            <person name="Chovatia M."/>
            <person name="Cooper J."/>
            <person name="Damon W."/>
            <person name="Desjardin D."/>
            <person name="Finy P."/>
            <person name="Geml J."/>
            <person name="Haridas S."/>
            <person name="Hughes K."/>
            <person name="Justo A."/>
            <person name="Karasinski D."/>
            <person name="Kautmanova I."/>
            <person name="Kiss B."/>
            <person name="Kocsube S."/>
            <person name="Kotiranta H."/>
            <person name="LaButti K.M."/>
            <person name="Lechner B.E."/>
            <person name="Liimatainen K."/>
            <person name="Lipzen A."/>
            <person name="Lukacs Z."/>
            <person name="Mihaltcheva S."/>
            <person name="Morgado L.N."/>
            <person name="Niskanen T."/>
            <person name="Noordeloos M.E."/>
            <person name="Ohm R.A."/>
            <person name="Ortiz-Santana B."/>
            <person name="Ovrebo C."/>
            <person name="Racz N."/>
            <person name="Riley R."/>
            <person name="Savchenko A."/>
            <person name="Shiryaev A."/>
            <person name="Soop K."/>
            <person name="Spirin V."/>
            <person name="Szebenyi C."/>
            <person name="Tomsovsky M."/>
            <person name="Tulloss R.E."/>
            <person name="Uehling J."/>
            <person name="Grigoriev I.V."/>
            <person name="Vagvolgyi C."/>
            <person name="Papp T."/>
            <person name="Martin F.M."/>
            <person name="Miettinen O."/>
            <person name="Hibbett D.S."/>
            <person name="Nagy L.G."/>
        </authorList>
    </citation>
    <scope>NUCLEOTIDE SEQUENCE [LARGE SCALE GENOMIC DNA]</scope>
    <source>
        <strain evidence="3 4">CBS 309.79</strain>
    </source>
</reference>
<feature type="compositionally biased region" description="Low complexity" evidence="1">
    <location>
        <begin position="164"/>
        <end position="176"/>
    </location>
</feature>
<feature type="chain" id="PRO_5023070650" description="Ser-Thr-rich glycosyl-phosphatidyl-inositol-anchored membrane family-domain-containing protein" evidence="2">
    <location>
        <begin position="19"/>
        <end position="214"/>
    </location>
</feature>
<evidence type="ECO:0000313" key="3">
    <source>
        <dbReference type="EMBL" id="TFL04060.1"/>
    </source>
</evidence>
<protein>
    <recommendedName>
        <fullName evidence="5">Ser-Thr-rich glycosyl-phosphatidyl-inositol-anchored membrane family-domain-containing protein</fullName>
    </recommendedName>
</protein>
<feature type="compositionally biased region" description="Polar residues" evidence="1">
    <location>
        <begin position="153"/>
        <end position="163"/>
    </location>
</feature>
<feature type="compositionally biased region" description="Acidic residues" evidence="1">
    <location>
        <begin position="177"/>
        <end position="189"/>
    </location>
</feature>
<dbReference type="PANTHER" id="PTHR37487:SF2">
    <property type="entry name" value="EXPRESSED PROTEIN"/>
    <property type="match status" value="1"/>
</dbReference>
<evidence type="ECO:0008006" key="5">
    <source>
        <dbReference type="Google" id="ProtNLM"/>
    </source>
</evidence>
<keyword evidence="2" id="KW-0732">Signal</keyword>